<name>A0A1T5CUU7_9FIRM</name>
<dbReference type="InterPro" id="IPR014721">
    <property type="entry name" value="Ribsml_uS5_D2-typ_fold_subgr"/>
</dbReference>
<dbReference type="NCBIfam" id="TIGR00191">
    <property type="entry name" value="thrB"/>
    <property type="match status" value="1"/>
</dbReference>
<evidence type="ECO:0000256" key="8">
    <source>
        <dbReference type="NCBIfam" id="TIGR00191"/>
    </source>
</evidence>
<dbReference type="Gene3D" id="3.30.230.10">
    <property type="match status" value="1"/>
</dbReference>
<evidence type="ECO:0000256" key="5">
    <source>
        <dbReference type="ARBA" id="ARBA00022777"/>
    </source>
</evidence>
<dbReference type="UniPathway" id="UPA00050">
    <property type="reaction ID" value="UER00064"/>
</dbReference>
<comment type="catalytic activity">
    <reaction evidence="7">
        <text>L-homoserine + ATP = O-phospho-L-homoserine + ADP + H(+)</text>
        <dbReference type="Rhea" id="RHEA:13985"/>
        <dbReference type="ChEBI" id="CHEBI:15378"/>
        <dbReference type="ChEBI" id="CHEBI:30616"/>
        <dbReference type="ChEBI" id="CHEBI:57476"/>
        <dbReference type="ChEBI" id="CHEBI:57590"/>
        <dbReference type="ChEBI" id="CHEBI:456216"/>
        <dbReference type="EC" id="2.7.1.39"/>
    </reaction>
</comment>
<dbReference type="Gene3D" id="3.30.70.890">
    <property type="entry name" value="GHMP kinase, C-terminal domain"/>
    <property type="match status" value="1"/>
</dbReference>
<evidence type="ECO:0000256" key="4">
    <source>
        <dbReference type="ARBA" id="ARBA00022741"/>
    </source>
</evidence>
<dbReference type="AlphaFoldDB" id="A0A1T5CUU7"/>
<dbReference type="GO" id="GO:0004413">
    <property type="term" value="F:homoserine kinase activity"/>
    <property type="evidence" value="ECO:0007669"/>
    <property type="project" value="UniProtKB-UniRule"/>
</dbReference>
<proteinExistence type="inferred from homology"/>
<reference evidence="12" key="1">
    <citation type="submission" date="2017-02" db="EMBL/GenBank/DDBJ databases">
        <authorList>
            <person name="Varghese N."/>
            <person name="Submissions S."/>
        </authorList>
    </citation>
    <scope>NUCLEOTIDE SEQUENCE [LARGE SCALE GENOMIC DNA]</scope>
    <source>
        <strain evidence="12">ATCC 35199</strain>
    </source>
</reference>
<evidence type="ECO:0000259" key="10">
    <source>
        <dbReference type="Pfam" id="PF08544"/>
    </source>
</evidence>
<comment type="similarity">
    <text evidence="7">Belongs to the GHMP kinase family. Homoserine kinase subfamily.</text>
</comment>
<dbReference type="SUPFAM" id="SSF54211">
    <property type="entry name" value="Ribosomal protein S5 domain 2-like"/>
    <property type="match status" value="1"/>
</dbReference>
<keyword evidence="3 7" id="KW-0791">Threonine biosynthesis</keyword>
<keyword evidence="5 7" id="KW-0418">Kinase</keyword>
<keyword evidence="7" id="KW-0963">Cytoplasm</keyword>
<keyword evidence="4 7" id="KW-0547">Nucleotide-binding</keyword>
<keyword evidence="12" id="KW-1185">Reference proteome</keyword>
<feature type="domain" description="GHMP kinase C-terminal" evidence="10">
    <location>
        <begin position="202"/>
        <end position="261"/>
    </location>
</feature>
<sequence>MFKVKVPATSANMGPGFDCIGIALDLYNEVEVYESDKPLHFIWECEEEEVPEKENFIYTSMMDVFKEHDFPIPNVKVIARKCNIPMVRGLGSSSAAIVAGLTLAYALMGKDFDKDLLAYKAWVIEGHPDNVVPCFLGGMTISVMDEGKPYTTHVPIEDRVKFMAVIPPYKTETKQSREVLPKDYTRADCIQNVSRASMMINAFNLKDYHLLRTAFGDRIHQPYRLPLLKDAAYVFELFKENGAIGEFMSGSGSTLMGVFLDDCQDRKLVIEEKLKAIDPLFRVELLNVDRSGVVLSKI</sequence>
<gene>
    <name evidence="7" type="primary">thrB</name>
    <name evidence="11" type="ORF">SAMN02745120_2370</name>
</gene>
<evidence type="ECO:0000256" key="7">
    <source>
        <dbReference type="HAMAP-Rule" id="MF_00384"/>
    </source>
</evidence>
<dbReference type="InterPro" id="IPR006204">
    <property type="entry name" value="GHMP_kinase_N_dom"/>
</dbReference>
<dbReference type="InterPro" id="IPR036554">
    <property type="entry name" value="GHMP_kinase_C_sf"/>
</dbReference>
<dbReference type="PIRSF" id="PIRSF000676">
    <property type="entry name" value="Homoser_kin"/>
    <property type="match status" value="1"/>
</dbReference>
<feature type="binding site" evidence="7">
    <location>
        <begin position="85"/>
        <end position="95"/>
    </location>
    <ligand>
        <name>ATP</name>
        <dbReference type="ChEBI" id="CHEBI:30616"/>
    </ligand>
</feature>
<dbReference type="PANTHER" id="PTHR20861">
    <property type="entry name" value="HOMOSERINE/4-DIPHOSPHOCYTIDYL-2-C-METHYL-D-ERYTHRITOL KINASE"/>
    <property type="match status" value="1"/>
</dbReference>
<evidence type="ECO:0000256" key="1">
    <source>
        <dbReference type="ARBA" id="ARBA00022605"/>
    </source>
</evidence>
<evidence type="ECO:0000256" key="3">
    <source>
        <dbReference type="ARBA" id="ARBA00022697"/>
    </source>
</evidence>
<accession>A0A1T5CUU7</accession>
<evidence type="ECO:0000313" key="12">
    <source>
        <dbReference type="Proteomes" id="UP000243406"/>
    </source>
</evidence>
<dbReference type="Pfam" id="PF08544">
    <property type="entry name" value="GHMP_kinases_C"/>
    <property type="match status" value="1"/>
</dbReference>
<dbReference type="HAMAP" id="MF_00384">
    <property type="entry name" value="Homoser_kinase"/>
    <property type="match status" value="1"/>
</dbReference>
<dbReference type="RefSeq" id="WP_079590156.1">
    <property type="nucleotide sequence ID" value="NZ_FUYN01000006.1"/>
</dbReference>
<comment type="pathway">
    <text evidence="7">Amino-acid biosynthesis; L-threonine biosynthesis; L-threonine from L-aspartate: step 4/5.</text>
</comment>
<dbReference type="InterPro" id="IPR013750">
    <property type="entry name" value="GHMP_kinase_C_dom"/>
</dbReference>
<keyword evidence="1 7" id="KW-0028">Amino-acid biosynthesis</keyword>
<feature type="domain" description="GHMP kinase N-terminal" evidence="9">
    <location>
        <begin position="61"/>
        <end position="138"/>
    </location>
</feature>
<evidence type="ECO:0000259" key="9">
    <source>
        <dbReference type="Pfam" id="PF00288"/>
    </source>
</evidence>
<dbReference type="GO" id="GO:0009088">
    <property type="term" value="P:threonine biosynthetic process"/>
    <property type="evidence" value="ECO:0007669"/>
    <property type="project" value="UniProtKB-UniRule"/>
</dbReference>
<organism evidence="11 12">
    <name type="scientific">Acetoanaerobium noterae</name>
    <dbReference type="NCBI Taxonomy" id="745369"/>
    <lineage>
        <taxon>Bacteria</taxon>
        <taxon>Bacillati</taxon>
        <taxon>Bacillota</taxon>
        <taxon>Clostridia</taxon>
        <taxon>Peptostreptococcales</taxon>
        <taxon>Filifactoraceae</taxon>
        <taxon>Acetoanaerobium</taxon>
    </lineage>
</organism>
<comment type="subcellular location">
    <subcellularLocation>
        <location evidence="7">Cytoplasm</location>
    </subcellularLocation>
</comment>
<dbReference type="InterPro" id="IPR020568">
    <property type="entry name" value="Ribosomal_Su5_D2-typ_SF"/>
</dbReference>
<keyword evidence="2 7" id="KW-0808">Transferase</keyword>
<evidence type="ECO:0000256" key="2">
    <source>
        <dbReference type="ARBA" id="ARBA00022679"/>
    </source>
</evidence>
<dbReference type="OrthoDB" id="9769912at2"/>
<protein>
    <recommendedName>
        <fullName evidence="7 8">Homoserine kinase</fullName>
        <shortName evidence="7">HK</shortName>
        <shortName evidence="7">HSK</shortName>
        <ecNumber evidence="7 8">2.7.1.39</ecNumber>
    </recommendedName>
</protein>
<dbReference type="GO" id="GO:0005737">
    <property type="term" value="C:cytoplasm"/>
    <property type="evidence" value="ECO:0007669"/>
    <property type="project" value="UniProtKB-SubCell"/>
</dbReference>
<dbReference type="Pfam" id="PF00288">
    <property type="entry name" value="GHMP_kinases_N"/>
    <property type="match status" value="1"/>
</dbReference>
<dbReference type="EC" id="2.7.1.39" evidence="7 8"/>
<comment type="function">
    <text evidence="7">Catalyzes the ATP-dependent phosphorylation of L-homoserine to L-homoserine phosphate.</text>
</comment>
<dbReference type="InterPro" id="IPR000870">
    <property type="entry name" value="Homoserine_kinase"/>
</dbReference>
<dbReference type="Proteomes" id="UP000243406">
    <property type="component" value="Unassembled WGS sequence"/>
</dbReference>
<dbReference type="PRINTS" id="PR00958">
    <property type="entry name" value="HOMSERKINASE"/>
</dbReference>
<dbReference type="GO" id="GO:0005524">
    <property type="term" value="F:ATP binding"/>
    <property type="evidence" value="ECO:0007669"/>
    <property type="project" value="UniProtKB-UniRule"/>
</dbReference>
<keyword evidence="6 7" id="KW-0067">ATP-binding</keyword>
<dbReference type="PANTHER" id="PTHR20861:SF1">
    <property type="entry name" value="HOMOSERINE KINASE"/>
    <property type="match status" value="1"/>
</dbReference>
<evidence type="ECO:0000256" key="6">
    <source>
        <dbReference type="ARBA" id="ARBA00022840"/>
    </source>
</evidence>
<evidence type="ECO:0000313" key="11">
    <source>
        <dbReference type="EMBL" id="SKB63229.1"/>
    </source>
</evidence>
<dbReference type="SUPFAM" id="SSF55060">
    <property type="entry name" value="GHMP Kinase, C-terminal domain"/>
    <property type="match status" value="1"/>
</dbReference>
<dbReference type="EMBL" id="FUYN01000006">
    <property type="protein sequence ID" value="SKB63229.1"/>
    <property type="molecule type" value="Genomic_DNA"/>
</dbReference>